<feature type="chain" id="PRO_5042442461" evidence="1">
    <location>
        <begin position="18"/>
        <end position="140"/>
    </location>
</feature>
<dbReference type="Proteomes" id="UP001182556">
    <property type="component" value="Unassembled WGS sequence"/>
</dbReference>
<dbReference type="AlphaFoldDB" id="A0AAD9CWX0"/>
<comment type="caution">
    <text evidence="2">The sequence shown here is derived from an EMBL/GenBank/DDBJ whole genome shotgun (WGS) entry which is preliminary data.</text>
</comment>
<dbReference type="EMBL" id="JAODAN010000015">
    <property type="protein sequence ID" value="KAK1920620.1"/>
    <property type="molecule type" value="Genomic_DNA"/>
</dbReference>
<organism evidence="2 4">
    <name type="scientific">Papiliotrema laurentii</name>
    <name type="common">Cryptococcus laurentii</name>
    <dbReference type="NCBI Taxonomy" id="5418"/>
    <lineage>
        <taxon>Eukaryota</taxon>
        <taxon>Fungi</taxon>
        <taxon>Dikarya</taxon>
        <taxon>Basidiomycota</taxon>
        <taxon>Agaricomycotina</taxon>
        <taxon>Tremellomycetes</taxon>
        <taxon>Tremellales</taxon>
        <taxon>Rhynchogastremaceae</taxon>
        <taxon>Papiliotrema</taxon>
    </lineage>
</organism>
<evidence type="ECO:0000313" key="3">
    <source>
        <dbReference type="EMBL" id="KAK1920620.1"/>
    </source>
</evidence>
<keyword evidence="1" id="KW-0732">Signal</keyword>
<protein>
    <submittedName>
        <fullName evidence="2">Uncharacterized protein</fullName>
    </submittedName>
</protein>
<feature type="signal peptide" evidence="1">
    <location>
        <begin position="1"/>
        <end position="17"/>
    </location>
</feature>
<evidence type="ECO:0000256" key="1">
    <source>
        <dbReference type="SAM" id="SignalP"/>
    </source>
</evidence>
<evidence type="ECO:0000313" key="4">
    <source>
        <dbReference type="Proteomes" id="UP001182556"/>
    </source>
</evidence>
<reference evidence="2" key="1">
    <citation type="submission" date="2023-02" db="EMBL/GenBank/DDBJ databases">
        <title>Identification and recombinant expression of a fungal hydrolase from Papiliotrema laurentii that hydrolyzes apple cutin and clears colloidal polyester polyurethane.</title>
        <authorList>
            <consortium name="DOE Joint Genome Institute"/>
            <person name="Roman V.A."/>
            <person name="Bojanowski C."/>
            <person name="Crable B.R."/>
            <person name="Wagner D.N."/>
            <person name="Hung C.S."/>
            <person name="Nadeau L.J."/>
            <person name="Schratz L."/>
            <person name="Haridas S."/>
            <person name="Pangilinan J."/>
            <person name="Lipzen A."/>
            <person name="Na H."/>
            <person name="Yan M."/>
            <person name="Ng V."/>
            <person name="Grigoriev I.V."/>
            <person name="Spatafora J.W."/>
            <person name="Barlow D."/>
            <person name="Biffinger J."/>
            <person name="Kelley-Loughnane N."/>
            <person name="Varaljay V.A."/>
            <person name="Crookes-Goodson W.J."/>
        </authorList>
    </citation>
    <scope>NUCLEOTIDE SEQUENCE</scope>
    <source>
        <strain evidence="2">5307AH</strain>
    </source>
</reference>
<dbReference type="EMBL" id="JAODAN010000016">
    <property type="protein sequence ID" value="KAK1920601.1"/>
    <property type="molecule type" value="Genomic_DNA"/>
</dbReference>
<proteinExistence type="predicted"/>
<evidence type="ECO:0000313" key="2">
    <source>
        <dbReference type="EMBL" id="KAK1920601.1"/>
    </source>
</evidence>
<gene>
    <name evidence="3" type="ORF">DB88DRAFT_475744</name>
    <name evidence="2" type="ORF">DB88DRAFT_475775</name>
</gene>
<sequence>MVHVLTLLRLLPHHVPLLAPYSVTIPSACLPLHSGARLMLIFQQGPDTQHQSLLSAGWSISRGLEAVSRPTTGSRVYPIPAAWSYRFGSVGSLGLVALLVSALQRVPSWWNCSATRGELSRASGQSEWRCRREVNDSTDP</sequence>
<accession>A0AAD9CWX0</accession>
<keyword evidence="4" id="KW-1185">Reference proteome</keyword>
<name>A0AAD9CWX0_PAPLA</name>